<dbReference type="Proteomes" id="UP000781958">
    <property type="component" value="Unassembled WGS sequence"/>
</dbReference>
<reference evidence="1 2" key="1">
    <citation type="submission" date="2021-03" db="EMBL/GenBank/DDBJ databases">
        <title>Genomic Encyclopedia of Type Strains, Phase III (KMG-III): the genomes of soil and plant-associated and newly described type strains.</title>
        <authorList>
            <person name="Whitman W."/>
        </authorList>
    </citation>
    <scope>NUCLEOTIDE SEQUENCE [LARGE SCALE GENOMIC DNA]</scope>
    <source>
        <strain evidence="1 2">IMMIB AFH-6</strain>
    </source>
</reference>
<keyword evidence="2" id="KW-1185">Reference proteome</keyword>
<accession>A0ABS4SRJ2</accession>
<comment type="caution">
    <text evidence="1">The sequence shown here is derived from an EMBL/GenBank/DDBJ whole genome shotgun (WGS) entry which is preliminary data.</text>
</comment>
<evidence type="ECO:0000313" key="2">
    <source>
        <dbReference type="Proteomes" id="UP000781958"/>
    </source>
</evidence>
<protein>
    <submittedName>
        <fullName evidence="1">Uncharacterized protein</fullName>
    </submittedName>
</protein>
<proteinExistence type="predicted"/>
<dbReference type="EMBL" id="JAGINP010000020">
    <property type="protein sequence ID" value="MBP2295168.1"/>
    <property type="molecule type" value="Genomic_DNA"/>
</dbReference>
<sequence length="62" mass="6966">MTALVGLTARLELLADRLAVDPRYQEHVRLLNELIDDLWDAVRARALAAAPKRRADHDAYGV</sequence>
<evidence type="ECO:0000313" key="1">
    <source>
        <dbReference type="EMBL" id="MBP2295168.1"/>
    </source>
</evidence>
<name>A0ABS4SRJ2_9PROT</name>
<organism evidence="1 2">
    <name type="scientific">Azospirillum rugosum</name>
    <dbReference type="NCBI Taxonomy" id="416170"/>
    <lineage>
        <taxon>Bacteria</taxon>
        <taxon>Pseudomonadati</taxon>
        <taxon>Pseudomonadota</taxon>
        <taxon>Alphaproteobacteria</taxon>
        <taxon>Rhodospirillales</taxon>
        <taxon>Azospirillaceae</taxon>
        <taxon>Azospirillum</taxon>
    </lineage>
</organism>
<gene>
    <name evidence="1" type="ORF">J2851_004971</name>
</gene>